<accession>A0AA91BHA8</accession>
<gene>
    <name evidence="1" type="ORF">HB980_05940</name>
</gene>
<reference evidence="1" key="1">
    <citation type="submission" date="2020-03" db="EMBL/GenBank/DDBJ databases">
        <authorList>
            <person name="Kislichkina A."/>
            <person name="Dentovskaya S."/>
            <person name="Shaikhutdinov R."/>
            <person name="Ivanov S."/>
            <person name="Sizova A."/>
            <person name="Solomentsev V."/>
            <person name="Bogun A."/>
        </authorList>
    </citation>
    <scope>NUCLEOTIDE SEQUENCE</scope>
    <source>
        <strain evidence="1">SCPM-O-B-8025</strain>
    </source>
</reference>
<organism evidence="1 2">
    <name type="scientific">Yersinia massiliensis</name>
    <dbReference type="NCBI Taxonomy" id="419257"/>
    <lineage>
        <taxon>Bacteria</taxon>
        <taxon>Pseudomonadati</taxon>
        <taxon>Pseudomonadota</taxon>
        <taxon>Gammaproteobacteria</taxon>
        <taxon>Enterobacterales</taxon>
        <taxon>Yersiniaceae</taxon>
        <taxon>Yersinia</taxon>
    </lineage>
</organism>
<dbReference type="Proteomes" id="UP000698240">
    <property type="component" value="Unassembled WGS sequence"/>
</dbReference>
<evidence type="ECO:0000313" key="1">
    <source>
        <dbReference type="EMBL" id="NIL26091.1"/>
    </source>
</evidence>
<dbReference type="EMBL" id="JAASAN010000002">
    <property type="protein sequence ID" value="NIL26091.1"/>
    <property type="molecule type" value="Genomic_DNA"/>
</dbReference>
<name>A0AA91BHA8_9GAMM</name>
<dbReference type="AlphaFoldDB" id="A0AA91BHA8"/>
<evidence type="ECO:0008006" key="3">
    <source>
        <dbReference type="Google" id="ProtNLM"/>
    </source>
</evidence>
<dbReference type="RefSeq" id="WP_167311242.1">
    <property type="nucleotide sequence ID" value="NZ_CP110790.1"/>
</dbReference>
<sequence length="154" mass="17698">MKEIPLIDTNLLLLFVIGSVDHGNYINSSKRLGDFTFDDYKILIEYISSFQNFATTPYILTEVSNLIDLHDYASDQAYDTVQYIAKMAEVIDVIPRNDTQHTHFKKYGITDVNILNIALTRPVVTNDKRLSTFAYTLCPVDNIVPWYIIKARNN</sequence>
<protein>
    <recommendedName>
        <fullName evidence="3">PIN domain-containing protein</fullName>
    </recommendedName>
</protein>
<dbReference type="InterPro" id="IPR029060">
    <property type="entry name" value="PIN-like_dom_sf"/>
</dbReference>
<comment type="caution">
    <text evidence="1">The sequence shown here is derived from an EMBL/GenBank/DDBJ whole genome shotgun (WGS) entry which is preliminary data.</text>
</comment>
<dbReference type="SUPFAM" id="SSF88723">
    <property type="entry name" value="PIN domain-like"/>
    <property type="match status" value="1"/>
</dbReference>
<evidence type="ECO:0000313" key="2">
    <source>
        <dbReference type="Proteomes" id="UP000698240"/>
    </source>
</evidence>
<proteinExistence type="predicted"/>